<evidence type="ECO:0000256" key="1">
    <source>
        <dbReference type="ARBA" id="ARBA00007447"/>
    </source>
</evidence>
<dbReference type="PANTHER" id="PTHR13683">
    <property type="entry name" value="ASPARTYL PROTEASES"/>
    <property type="match status" value="1"/>
</dbReference>
<dbReference type="GO" id="GO:0006508">
    <property type="term" value="P:proteolysis"/>
    <property type="evidence" value="ECO:0007669"/>
    <property type="project" value="UniProtKB-KW"/>
</dbReference>
<keyword evidence="2 8" id="KW-0645">Protease</keyword>
<evidence type="ECO:0000256" key="2">
    <source>
        <dbReference type="ARBA" id="ARBA00022670"/>
    </source>
</evidence>
<keyword evidence="4" id="KW-0378">Hydrolase</keyword>
<reference evidence="8" key="2">
    <citation type="journal article" date="2024" name="Plant">
        <title>Genomic evolution and insights into agronomic trait innovations of Sesamum species.</title>
        <authorList>
            <person name="Miao H."/>
            <person name="Wang L."/>
            <person name="Qu L."/>
            <person name="Liu H."/>
            <person name="Sun Y."/>
            <person name="Le M."/>
            <person name="Wang Q."/>
            <person name="Wei S."/>
            <person name="Zheng Y."/>
            <person name="Lin W."/>
            <person name="Duan Y."/>
            <person name="Cao H."/>
            <person name="Xiong S."/>
            <person name="Wang X."/>
            <person name="Wei L."/>
            <person name="Li C."/>
            <person name="Ma Q."/>
            <person name="Ju M."/>
            <person name="Zhao R."/>
            <person name="Li G."/>
            <person name="Mu C."/>
            <person name="Tian Q."/>
            <person name="Mei H."/>
            <person name="Zhang T."/>
            <person name="Gao T."/>
            <person name="Zhang H."/>
        </authorList>
    </citation>
    <scope>NUCLEOTIDE SEQUENCE</scope>
    <source>
        <strain evidence="8">G02</strain>
    </source>
</reference>
<dbReference type="AlphaFoldDB" id="A0AAW2V316"/>
<gene>
    <name evidence="8" type="ORF">Sradi_0908900</name>
</gene>
<dbReference type="Pfam" id="PF14543">
    <property type="entry name" value="TAXi_N"/>
    <property type="match status" value="1"/>
</dbReference>
<feature type="compositionally biased region" description="Low complexity" evidence="6">
    <location>
        <begin position="44"/>
        <end position="61"/>
    </location>
</feature>
<dbReference type="FunFam" id="2.40.70.10:FF:000015">
    <property type="entry name" value="Aspartyl protease family protein"/>
    <property type="match status" value="1"/>
</dbReference>
<dbReference type="EMBL" id="JACGWJ010000004">
    <property type="protein sequence ID" value="KAL0423741.1"/>
    <property type="molecule type" value="Genomic_DNA"/>
</dbReference>
<evidence type="ECO:0000256" key="4">
    <source>
        <dbReference type="ARBA" id="ARBA00022801"/>
    </source>
</evidence>
<dbReference type="Gene3D" id="2.40.70.10">
    <property type="entry name" value="Acid Proteases"/>
    <property type="match status" value="2"/>
</dbReference>
<dbReference type="GO" id="GO:0004190">
    <property type="term" value="F:aspartic-type endopeptidase activity"/>
    <property type="evidence" value="ECO:0007669"/>
    <property type="project" value="UniProtKB-KW"/>
</dbReference>
<evidence type="ECO:0000256" key="6">
    <source>
        <dbReference type="SAM" id="MobiDB-lite"/>
    </source>
</evidence>
<feature type="active site" evidence="5">
    <location>
        <position position="490"/>
    </location>
</feature>
<dbReference type="Pfam" id="PF14541">
    <property type="entry name" value="TAXi_C"/>
    <property type="match status" value="1"/>
</dbReference>
<feature type="compositionally biased region" description="Polar residues" evidence="6">
    <location>
        <begin position="28"/>
        <end position="43"/>
    </location>
</feature>
<dbReference type="InterPro" id="IPR021109">
    <property type="entry name" value="Peptidase_aspartic_dom_sf"/>
</dbReference>
<feature type="region of interest" description="Disordered" evidence="6">
    <location>
        <begin position="1"/>
        <end position="76"/>
    </location>
</feature>
<evidence type="ECO:0000256" key="5">
    <source>
        <dbReference type="PIRSR" id="PIRSR601461-1"/>
    </source>
</evidence>
<reference evidence="8" key="1">
    <citation type="submission" date="2020-06" db="EMBL/GenBank/DDBJ databases">
        <authorList>
            <person name="Li T."/>
            <person name="Hu X."/>
            <person name="Zhang T."/>
            <person name="Song X."/>
            <person name="Zhang H."/>
            <person name="Dai N."/>
            <person name="Sheng W."/>
            <person name="Hou X."/>
            <person name="Wei L."/>
        </authorList>
    </citation>
    <scope>NUCLEOTIDE SEQUENCE</scope>
    <source>
        <strain evidence="8">G02</strain>
        <tissue evidence="8">Leaf</tissue>
    </source>
</reference>
<proteinExistence type="inferred from homology"/>
<dbReference type="PRINTS" id="PR00792">
    <property type="entry name" value="PEPSIN"/>
</dbReference>
<keyword evidence="3" id="KW-0064">Aspartyl protease</keyword>
<name>A0AAW2V316_SESRA</name>
<dbReference type="InterPro" id="IPR001461">
    <property type="entry name" value="Aspartic_peptidase_A1"/>
</dbReference>
<comment type="similarity">
    <text evidence="1">Belongs to the peptidase A1 family.</text>
</comment>
<dbReference type="InterPro" id="IPR032799">
    <property type="entry name" value="TAXi_C"/>
</dbReference>
<feature type="domain" description="Peptidase A1" evidence="7">
    <location>
        <begin position="228"/>
        <end position="621"/>
    </location>
</feature>
<organism evidence="8">
    <name type="scientific">Sesamum radiatum</name>
    <name type="common">Black benniseed</name>
    <dbReference type="NCBI Taxonomy" id="300843"/>
    <lineage>
        <taxon>Eukaryota</taxon>
        <taxon>Viridiplantae</taxon>
        <taxon>Streptophyta</taxon>
        <taxon>Embryophyta</taxon>
        <taxon>Tracheophyta</taxon>
        <taxon>Spermatophyta</taxon>
        <taxon>Magnoliopsida</taxon>
        <taxon>eudicotyledons</taxon>
        <taxon>Gunneridae</taxon>
        <taxon>Pentapetalae</taxon>
        <taxon>asterids</taxon>
        <taxon>lamiids</taxon>
        <taxon>Lamiales</taxon>
        <taxon>Pedaliaceae</taxon>
        <taxon>Sesamum</taxon>
    </lineage>
</organism>
<dbReference type="InterPro" id="IPR033121">
    <property type="entry name" value="PEPTIDASE_A1"/>
</dbReference>
<evidence type="ECO:0000259" key="7">
    <source>
        <dbReference type="PROSITE" id="PS51767"/>
    </source>
</evidence>
<evidence type="ECO:0000256" key="3">
    <source>
        <dbReference type="ARBA" id="ARBA00022750"/>
    </source>
</evidence>
<dbReference type="PANTHER" id="PTHR13683:SF316">
    <property type="entry name" value="ASPARTYL PROTEASE APCB1"/>
    <property type="match status" value="1"/>
</dbReference>
<comment type="caution">
    <text evidence="8">The sequence shown here is derived from an EMBL/GenBank/DDBJ whole genome shotgun (WGS) entry which is preliminary data.</text>
</comment>
<protein>
    <submittedName>
        <fullName evidence="8">Aspartyl protease APCB1</fullName>
    </submittedName>
</protein>
<sequence length="636" mass="70359">MEEENDERSPRLTGIVIITLPPPDNPSFGKTITAFTLSDHQTSAPQSPQLDQPQPAPQAGEAPPPPQFVSQNQGPQSLFSFGSPRRTLLPVLGISLIALYICVSISQEAFFQLKDELGSDDDPQKNKSQNTFIFTLYQKRHWGNSGLGDFELKLGRLTSIDSRSFSEELGGELSRGRIKPKTASTASKIDATGVIPVGGNIFPDGIMVITDNNVSVKLGTGVVMKLLYYTYLHFGNPPRPYFLDMDTGSALTWIQCDAPCTSCAKGAHPFYKPVKANIIPPKDSFCVEIQKNQIAKDCDSCSQCDYEIEYADHSSSVGVLARDELYLNVANGSLVQSKIVFGCAYDQQGLLLNTLGKTDGILGLSRAKISLPSQLASQGIIKNVIGHCLAADARGGGYLFLGDDFVPYWQMAWVPMLQSYDLIYFQNITCKFFLRLDLFAASLKRFTVSNNHEHSMSRNSYQTNIAKVSYGSRQIGLSDVRSGQGRLVFDTGSSYSYFTEQAYNNLVTIFNDISRESLVRDMSDTSLPVCWRAKSPLRSVEDVRQFFKPLNLQFGSKWWIVSTKLQIPPEGYLVVNSKGNVCLGILNGREVHDGSTFILGDISLRGLLIVYDNVKEKIGWVRSDCARPRRLECRGS</sequence>
<evidence type="ECO:0000313" key="8">
    <source>
        <dbReference type="EMBL" id="KAL0423741.1"/>
    </source>
</evidence>
<feature type="active site" evidence="5">
    <location>
        <position position="246"/>
    </location>
</feature>
<dbReference type="InterPro" id="IPR032861">
    <property type="entry name" value="TAXi_N"/>
</dbReference>
<accession>A0AAW2V316</accession>
<dbReference type="SUPFAM" id="SSF50630">
    <property type="entry name" value="Acid proteases"/>
    <property type="match status" value="1"/>
</dbReference>
<dbReference type="PROSITE" id="PS51767">
    <property type="entry name" value="PEPTIDASE_A1"/>
    <property type="match status" value="1"/>
</dbReference>